<feature type="domain" description="Carbohydrate kinase FGGY C-terminal" evidence="13">
    <location>
        <begin position="269"/>
        <end position="458"/>
    </location>
</feature>
<keyword evidence="4 10" id="KW-0547">Nucleotide-binding</keyword>
<evidence type="ECO:0000256" key="11">
    <source>
        <dbReference type="RuleBase" id="RU003733"/>
    </source>
</evidence>
<feature type="binding site" evidence="10">
    <location>
        <position position="18"/>
    </location>
    <ligand>
        <name>ATP</name>
        <dbReference type="ChEBI" id="CHEBI:30616"/>
    </ligand>
</feature>
<dbReference type="InterPro" id="IPR018484">
    <property type="entry name" value="FGGY_N"/>
</dbReference>
<feature type="binding site" evidence="10">
    <location>
        <position position="19"/>
    </location>
    <ligand>
        <name>ATP</name>
        <dbReference type="ChEBI" id="CHEBI:30616"/>
    </ligand>
</feature>
<dbReference type="FunFam" id="3.30.420.40:FF:000007">
    <property type="entry name" value="Glycerol kinase"/>
    <property type="match status" value="1"/>
</dbReference>
<gene>
    <name evidence="10 14" type="primary">glpK</name>
    <name evidence="14" type="ORF">MOVI_3830</name>
</gene>
<feature type="binding site" evidence="10">
    <location>
        <position position="253"/>
    </location>
    <ligand>
        <name>glycerol</name>
        <dbReference type="ChEBI" id="CHEBI:17754"/>
    </ligand>
</feature>
<dbReference type="eggNOG" id="COG0554">
    <property type="taxonomic scope" value="Bacteria"/>
</dbReference>
<dbReference type="PANTHER" id="PTHR10196">
    <property type="entry name" value="SUGAR KINASE"/>
    <property type="match status" value="1"/>
</dbReference>
<dbReference type="RefSeq" id="WP_044284221.1">
    <property type="nucleotide sequence ID" value="NZ_JFAD01000019.1"/>
</dbReference>
<dbReference type="InterPro" id="IPR043129">
    <property type="entry name" value="ATPase_NBD"/>
</dbReference>
<reference evidence="14 15" key="1">
    <citation type="submission" date="2014-03" db="EMBL/GenBank/DDBJ databases">
        <title>Genome sequence of Mycoplasma ovipneumoniae strain 14811.</title>
        <authorList>
            <person name="Sirand-Pugnet P."/>
            <person name="Breton M."/>
            <person name="Dordet-Frisoni E."/>
            <person name="Baranowski E."/>
            <person name="Barre A."/>
            <person name="Couture C."/>
            <person name="Dupuy V."/>
            <person name="Gaurivaud P."/>
            <person name="Jacob D."/>
            <person name="Lemaitre C."/>
            <person name="Manso-Silvan L."/>
            <person name="Nikolski M."/>
            <person name="Nouvel L.-X."/>
            <person name="Poumarat F."/>
            <person name="Tardy F."/>
            <person name="Thebault P."/>
            <person name="Theil S."/>
            <person name="Citti C."/>
            <person name="Thiaucourt F."/>
            <person name="Blanchard A."/>
        </authorList>
    </citation>
    <scope>NUCLEOTIDE SEQUENCE [LARGE SCALE GENOMIC DNA]</scope>
    <source>
        <strain evidence="14 15">14811</strain>
    </source>
</reference>
<dbReference type="EMBL" id="JFAD01000019">
    <property type="protein sequence ID" value="EXU61097.1"/>
    <property type="molecule type" value="Genomic_DNA"/>
</dbReference>
<comment type="caution">
    <text evidence="10">Lacks conserved residue(s) required for the propagation of feature annotation.</text>
</comment>
<evidence type="ECO:0000313" key="15">
    <source>
        <dbReference type="Proteomes" id="UP000020977"/>
    </source>
</evidence>
<feature type="binding site" evidence="10">
    <location>
        <position position="88"/>
    </location>
    <ligand>
        <name>glycerol</name>
        <dbReference type="ChEBI" id="CHEBI:17754"/>
    </ligand>
</feature>
<dbReference type="NCBIfam" id="TIGR01311">
    <property type="entry name" value="glycerol_kin"/>
    <property type="match status" value="1"/>
</dbReference>
<dbReference type="AlphaFoldDB" id="A0A014NQC9"/>
<dbReference type="UniPathway" id="UPA00618">
    <property type="reaction ID" value="UER00672"/>
</dbReference>
<sequence>MDNTINQKYIMTLDSGTTSCRSLVFDKNGDVISISQKEFQQYYPQSGWVEHDANEIWNTQLYTMQTAKTHANLKSDNFIALGVTNQRETVVLWDKTTGEPVYNAIVWQDRRTSDFCDELISQGHQDYIREKTGLLINPYFSATKIRWILKNVQKAKDVLAQGNLLAGTIDTWLIWKLTQGKTHATDVSNASRTMMFDIKERKWDQKILDLLEIPVEILPKVLPSAADYGIVEPSFWSINAKGKVPIYGVIGDQQSALFGQLCTEVGMVKNTYGTGCFTLANTGQKIVKSKNNLLTTIAWQIGDSPVEYALEGSVFIAGATIQWLRDGLGIIENAADTDYFISKTDKDDHRTILVPSFTGLGAPYWDSYSRGAIFGLERGTRKEHIIKAALESIAFQSNDLIKAMKSDLGQEITLMKVDGGVSKSDFLMQFQSSISELEISRPKNTETTAMGAAFLAGLHAKFWKSIDELKQISQIDKTFKPQLDQNQVQKLVANWDLAVKKTLNWVKDIK</sequence>
<dbReference type="EC" id="2.7.1.30" evidence="10"/>
<feature type="binding site" evidence="10">
    <location>
        <position position="87"/>
    </location>
    <ligand>
        <name>sn-glycerol 3-phosphate</name>
        <dbReference type="ChEBI" id="CHEBI:57597"/>
    </ligand>
</feature>
<evidence type="ECO:0000259" key="13">
    <source>
        <dbReference type="Pfam" id="PF02782"/>
    </source>
</evidence>
<feature type="binding site" evidence="10">
    <location>
        <position position="318"/>
    </location>
    <ligand>
        <name>ADP</name>
        <dbReference type="ChEBI" id="CHEBI:456216"/>
    </ligand>
</feature>
<evidence type="ECO:0000256" key="10">
    <source>
        <dbReference type="HAMAP-Rule" id="MF_00186"/>
    </source>
</evidence>
<evidence type="ECO:0000256" key="9">
    <source>
        <dbReference type="ARBA" id="ARBA00054633"/>
    </source>
</evidence>
<evidence type="ECO:0000256" key="2">
    <source>
        <dbReference type="ARBA" id="ARBA00009156"/>
    </source>
</evidence>
<feature type="binding site" evidence="10">
    <location>
        <position position="87"/>
    </location>
    <ligand>
        <name>glycerol</name>
        <dbReference type="ChEBI" id="CHEBI:17754"/>
    </ligand>
</feature>
<feature type="binding site" evidence="10">
    <location>
        <position position="252"/>
    </location>
    <ligand>
        <name>sn-glycerol 3-phosphate</name>
        <dbReference type="ChEBI" id="CHEBI:57597"/>
    </ligand>
</feature>
<dbReference type="GO" id="GO:0004370">
    <property type="term" value="F:glycerol kinase activity"/>
    <property type="evidence" value="ECO:0007669"/>
    <property type="project" value="UniProtKB-UniRule"/>
</dbReference>
<comment type="catalytic activity">
    <reaction evidence="8 10">
        <text>glycerol + ATP = sn-glycerol 3-phosphate + ADP + H(+)</text>
        <dbReference type="Rhea" id="RHEA:21644"/>
        <dbReference type="ChEBI" id="CHEBI:15378"/>
        <dbReference type="ChEBI" id="CHEBI:17754"/>
        <dbReference type="ChEBI" id="CHEBI:30616"/>
        <dbReference type="ChEBI" id="CHEBI:57597"/>
        <dbReference type="ChEBI" id="CHEBI:456216"/>
        <dbReference type="EC" id="2.7.1.30"/>
    </reaction>
</comment>
<feature type="binding site" evidence="10">
    <location>
        <position position="420"/>
    </location>
    <ligand>
        <name>ADP</name>
        <dbReference type="ChEBI" id="CHEBI:456216"/>
    </ligand>
</feature>
<evidence type="ECO:0000256" key="4">
    <source>
        <dbReference type="ARBA" id="ARBA00022741"/>
    </source>
</evidence>
<dbReference type="InterPro" id="IPR018485">
    <property type="entry name" value="FGGY_C"/>
</dbReference>
<feature type="binding site" evidence="10">
    <location>
        <position position="252"/>
    </location>
    <ligand>
        <name>glycerol</name>
        <dbReference type="ChEBI" id="CHEBI:17754"/>
    </ligand>
</feature>
<dbReference type="InterPro" id="IPR000577">
    <property type="entry name" value="Carb_kinase_FGGY"/>
</dbReference>
<feature type="binding site" evidence="10">
    <location>
        <position position="318"/>
    </location>
    <ligand>
        <name>ATP</name>
        <dbReference type="ChEBI" id="CHEBI:30616"/>
    </ligand>
</feature>
<feature type="domain" description="Carbohydrate kinase FGGY N-terminal" evidence="12">
    <location>
        <begin position="9"/>
        <end position="259"/>
    </location>
</feature>
<feature type="binding site" evidence="10">
    <location>
        <position position="88"/>
    </location>
    <ligand>
        <name>sn-glycerol 3-phosphate</name>
        <dbReference type="ChEBI" id="CHEBI:57597"/>
    </ligand>
</feature>
<protein>
    <recommendedName>
        <fullName evidence="10">Glycerol kinase</fullName>
        <ecNumber evidence="10">2.7.1.30</ecNumber>
    </recommendedName>
    <alternativeName>
        <fullName evidence="10">ATP:glycerol 3-phosphotransferase</fullName>
    </alternativeName>
    <alternativeName>
        <fullName evidence="10">Glycerokinase</fullName>
        <shortName evidence="10">GK</shortName>
    </alternativeName>
</protein>
<dbReference type="Proteomes" id="UP000020977">
    <property type="component" value="Unassembled WGS sequence"/>
</dbReference>
<comment type="activity regulation">
    <text evidence="10">Inhibited by fructose 1,6-bisphosphate (FBP).</text>
</comment>
<keyword evidence="3 10" id="KW-0808">Transferase</keyword>
<dbReference type="SUPFAM" id="SSF53067">
    <property type="entry name" value="Actin-like ATPase domain"/>
    <property type="match status" value="2"/>
</dbReference>
<feature type="binding site" evidence="10">
    <location>
        <position position="17"/>
    </location>
    <ligand>
        <name>ATP</name>
        <dbReference type="ChEBI" id="CHEBI:30616"/>
    </ligand>
</feature>
<evidence type="ECO:0000256" key="8">
    <source>
        <dbReference type="ARBA" id="ARBA00052101"/>
    </source>
</evidence>
<evidence type="ECO:0000313" key="14">
    <source>
        <dbReference type="EMBL" id="EXU61097.1"/>
    </source>
</evidence>
<keyword evidence="5 10" id="KW-0418">Kinase</keyword>
<dbReference type="PIRSF" id="PIRSF000538">
    <property type="entry name" value="GlpK"/>
    <property type="match status" value="1"/>
</dbReference>
<feature type="binding site" evidence="10">
    <location>
        <position position="17"/>
    </location>
    <ligand>
        <name>sn-glycerol 3-phosphate</name>
        <dbReference type="ChEBI" id="CHEBI:57597"/>
    </ligand>
</feature>
<dbReference type="Gene3D" id="3.30.420.40">
    <property type="match status" value="2"/>
</dbReference>
<dbReference type="PROSITE" id="PS00445">
    <property type="entry name" value="FGGY_KINASES_2"/>
    <property type="match status" value="1"/>
</dbReference>
<dbReference type="PROSITE" id="PS00933">
    <property type="entry name" value="FGGY_KINASES_1"/>
    <property type="match status" value="1"/>
</dbReference>
<name>A0A014NQC9_9BACT</name>
<dbReference type="InterPro" id="IPR005999">
    <property type="entry name" value="Glycerol_kin"/>
</dbReference>
<feature type="binding site" evidence="10">
    <location>
        <position position="274"/>
    </location>
    <ligand>
        <name>ADP</name>
        <dbReference type="ChEBI" id="CHEBI:456216"/>
    </ligand>
</feature>
<dbReference type="Pfam" id="PF02782">
    <property type="entry name" value="FGGY_C"/>
    <property type="match status" value="1"/>
</dbReference>
<dbReference type="GO" id="GO:0019563">
    <property type="term" value="P:glycerol catabolic process"/>
    <property type="evidence" value="ECO:0007669"/>
    <property type="project" value="UniProtKB-UniRule"/>
</dbReference>
<comment type="function">
    <text evidence="9 10">Key enzyme in the regulation of glycerol uptake and metabolism. Catalyzes the phosphorylation of glycerol to yield sn-glycerol 3-phosphate.</text>
</comment>
<dbReference type="GO" id="GO:0005524">
    <property type="term" value="F:ATP binding"/>
    <property type="evidence" value="ECO:0007669"/>
    <property type="project" value="UniProtKB-UniRule"/>
</dbReference>
<dbReference type="NCBIfam" id="NF000756">
    <property type="entry name" value="PRK00047.1"/>
    <property type="match status" value="1"/>
</dbReference>
<dbReference type="STRING" id="1188239.MOVI_3830"/>
<dbReference type="FunFam" id="3.30.420.40:FF:000008">
    <property type="entry name" value="Glycerol kinase"/>
    <property type="match status" value="1"/>
</dbReference>
<feature type="binding site" evidence="10">
    <location>
        <position position="274"/>
    </location>
    <ligand>
        <name>ATP</name>
        <dbReference type="ChEBI" id="CHEBI:30616"/>
    </ligand>
</feature>
<dbReference type="CDD" id="cd07786">
    <property type="entry name" value="FGGY_EcGK_like"/>
    <property type="match status" value="1"/>
</dbReference>
<comment type="similarity">
    <text evidence="2 10 11">Belongs to the FGGY kinase family.</text>
</comment>
<evidence type="ECO:0000256" key="3">
    <source>
        <dbReference type="ARBA" id="ARBA00022679"/>
    </source>
</evidence>
<organism evidence="14 15">
    <name type="scientific">Mesomycoplasma ovipneumoniae 14811</name>
    <dbReference type="NCBI Taxonomy" id="1188239"/>
    <lineage>
        <taxon>Bacteria</taxon>
        <taxon>Bacillati</taxon>
        <taxon>Mycoplasmatota</taxon>
        <taxon>Mycoplasmoidales</taxon>
        <taxon>Metamycoplasmataceae</taxon>
        <taxon>Mesomycoplasma</taxon>
    </lineage>
</organism>
<feature type="binding site" evidence="10">
    <location>
        <position position="139"/>
    </location>
    <ligand>
        <name>glycerol</name>
        <dbReference type="ChEBI" id="CHEBI:17754"/>
    </ligand>
</feature>
<proteinExistence type="inferred from homology"/>
<dbReference type="GO" id="GO:0006072">
    <property type="term" value="P:glycerol-3-phosphate metabolic process"/>
    <property type="evidence" value="ECO:0007669"/>
    <property type="project" value="InterPro"/>
</dbReference>
<evidence type="ECO:0000256" key="5">
    <source>
        <dbReference type="ARBA" id="ARBA00022777"/>
    </source>
</evidence>
<feature type="binding site" evidence="10">
    <location>
        <position position="139"/>
    </location>
    <ligand>
        <name>sn-glycerol 3-phosphate</name>
        <dbReference type="ChEBI" id="CHEBI:57597"/>
    </ligand>
</feature>
<evidence type="ECO:0000256" key="1">
    <source>
        <dbReference type="ARBA" id="ARBA00005190"/>
    </source>
</evidence>
<keyword evidence="6 10" id="KW-0319">Glycerol metabolism</keyword>
<accession>A0A014NQC9</accession>
<evidence type="ECO:0000256" key="6">
    <source>
        <dbReference type="ARBA" id="ARBA00022798"/>
    </source>
</evidence>
<comment type="caution">
    <text evidence="14">The sequence shown here is derived from an EMBL/GenBank/DDBJ whole genome shotgun (WGS) entry which is preliminary data.</text>
</comment>
<keyword evidence="7 10" id="KW-0067">ATP-binding</keyword>
<dbReference type="InterPro" id="IPR018483">
    <property type="entry name" value="Carb_kinase_FGGY_CS"/>
</dbReference>
<feature type="binding site" evidence="10">
    <location>
        <position position="21"/>
    </location>
    <ligand>
        <name>ADP</name>
        <dbReference type="ChEBI" id="CHEBI:456216"/>
    </ligand>
</feature>
<evidence type="ECO:0000256" key="7">
    <source>
        <dbReference type="ARBA" id="ARBA00022840"/>
    </source>
</evidence>
<evidence type="ECO:0000259" key="12">
    <source>
        <dbReference type="Pfam" id="PF00370"/>
    </source>
</evidence>
<dbReference type="PANTHER" id="PTHR10196:SF69">
    <property type="entry name" value="GLYCEROL KINASE"/>
    <property type="match status" value="1"/>
</dbReference>
<feature type="binding site" evidence="10">
    <location>
        <position position="420"/>
    </location>
    <ligand>
        <name>ATP</name>
        <dbReference type="ChEBI" id="CHEBI:30616"/>
    </ligand>
</feature>
<feature type="binding site" evidence="10">
    <location>
        <position position="322"/>
    </location>
    <ligand>
        <name>ATP</name>
        <dbReference type="ChEBI" id="CHEBI:30616"/>
    </ligand>
</feature>
<dbReference type="HAMAP" id="MF_00186">
    <property type="entry name" value="Glycerol_kin"/>
    <property type="match status" value="1"/>
</dbReference>
<comment type="pathway">
    <text evidence="1 10">Polyol metabolism; glycerol degradation via glycerol kinase pathway; sn-glycerol 3-phosphate from glycerol: step 1/1.</text>
</comment>
<dbReference type="Pfam" id="PF00370">
    <property type="entry name" value="FGGY_N"/>
    <property type="match status" value="1"/>
</dbReference>
<feature type="binding site" evidence="10">
    <location>
        <position position="17"/>
    </location>
    <ligand>
        <name>ADP</name>
        <dbReference type="ChEBI" id="CHEBI:456216"/>
    </ligand>
</feature>
<dbReference type="GO" id="GO:0005829">
    <property type="term" value="C:cytosol"/>
    <property type="evidence" value="ECO:0007669"/>
    <property type="project" value="TreeGrafter"/>
</dbReference>